<evidence type="ECO:0000313" key="9">
    <source>
        <dbReference type="Proteomes" id="UP000095038"/>
    </source>
</evidence>
<dbReference type="FunCoup" id="A0A1D2VRX1">
    <property type="interactions" value="573"/>
</dbReference>
<evidence type="ECO:0000256" key="6">
    <source>
        <dbReference type="ARBA" id="ARBA00048782"/>
    </source>
</evidence>
<dbReference type="Gene3D" id="3.30.1060.10">
    <property type="entry name" value="Peptide methionine sulphoxide reductase MsrA"/>
    <property type="match status" value="1"/>
</dbReference>
<keyword evidence="9" id="KW-1185">Reference proteome</keyword>
<dbReference type="PANTHER" id="PTHR43774:SF1">
    <property type="entry name" value="PEPTIDE METHIONINE SULFOXIDE REDUCTASE MSRA 2"/>
    <property type="match status" value="1"/>
</dbReference>
<evidence type="ECO:0000256" key="5">
    <source>
        <dbReference type="ARBA" id="ARBA00047806"/>
    </source>
</evidence>
<dbReference type="EC" id="1.8.4.11" evidence="2"/>
<dbReference type="GO" id="GO:0005737">
    <property type="term" value="C:cytoplasm"/>
    <property type="evidence" value="ECO:0007669"/>
    <property type="project" value="EnsemblFungi"/>
</dbReference>
<dbReference type="GO" id="GO:0034599">
    <property type="term" value="P:cellular response to oxidative stress"/>
    <property type="evidence" value="ECO:0007669"/>
    <property type="project" value="EnsemblFungi"/>
</dbReference>
<dbReference type="InterPro" id="IPR036509">
    <property type="entry name" value="Met_Sox_Rdtase_MsrA_sf"/>
</dbReference>
<gene>
    <name evidence="8" type="ORF">ASCRUDRAFT_73997</name>
</gene>
<evidence type="ECO:0000256" key="1">
    <source>
        <dbReference type="ARBA" id="ARBA00005591"/>
    </source>
</evidence>
<dbReference type="Proteomes" id="UP000095038">
    <property type="component" value="Unassembled WGS sequence"/>
</dbReference>
<organism evidence="8 9">
    <name type="scientific">Ascoidea rubescens DSM 1968</name>
    <dbReference type="NCBI Taxonomy" id="1344418"/>
    <lineage>
        <taxon>Eukaryota</taxon>
        <taxon>Fungi</taxon>
        <taxon>Dikarya</taxon>
        <taxon>Ascomycota</taxon>
        <taxon>Saccharomycotina</taxon>
        <taxon>Saccharomycetes</taxon>
        <taxon>Ascoideaceae</taxon>
        <taxon>Ascoidea</taxon>
    </lineage>
</organism>
<evidence type="ECO:0000313" key="8">
    <source>
        <dbReference type="EMBL" id="ODV64354.1"/>
    </source>
</evidence>
<dbReference type="InParanoid" id="A0A1D2VRX1"/>
<dbReference type="PANTHER" id="PTHR43774">
    <property type="entry name" value="PEPTIDE METHIONINE SULFOXIDE REDUCTASE"/>
    <property type="match status" value="1"/>
</dbReference>
<dbReference type="SUPFAM" id="SSF55068">
    <property type="entry name" value="Peptide methionine sulfoxide reductase"/>
    <property type="match status" value="1"/>
</dbReference>
<dbReference type="GO" id="GO:0008113">
    <property type="term" value="F:peptide-methionine (S)-S-oxide reductase activity"/>
    <property type="evidence" value="ECO:0007669"/>
    <property type="project" value="UniProtKB-EC"/>
</dbReference>
<dbReference type="FunFam" id="3.30.1060.10:FF:000006">
    <property type="entry name" value="Peptide methionine sulfoxide reductase"/>
    <property type="match status" value="1"/>
</dbReference>
<dbReference type="InterPro" id="IPR002569">
    <property type="entry name" value="Met_Sox_Rdtase_MsrA_dom"/>
</dbReference>
<dbReference type="EMBL" id="KV454475">
    <property type="protein sequence ID" value="ODV64354.1"/>
    <property type="molecule type" value="Genomic_DNA"/>
</dbReference>
<proteinExistence type="inferred from homology"/>
<dbReference type="NCBIfam" id="TIGR00401">
    <property type="entry name" value="msrA"/>
    <property type="match status" value="1"/>
</dbReference>
<dbReference type="GeneID" id="30966145"/>
<evidence type="ECO:0000259" key="7">
    <source>
        <dbReference type="Pfam" id="PF01625"/>
    </source>
</evidence>
<dbReference type="Pfam" id="PF01625">
    <property type="entry name" value="PMSR"/>
    <property type="match status" value="1"/>
</dbReference>
<reference evidence="9" key="1">
    <citation type="submission" date="2016-05" db="EMBL/GenBank/DDBJ databases">
        <title>Comparative genomics of biotechnologically important yeasts.</title>
        <authorList>
            <consortium name="DOE Joint Genome Institute"/>
            <person name="Riley R."/>
            <person name="Haridas S."/>
            <person name="Wolfe K.H."/>
            <person name="Lopes M.R."/>
            <person name="Hittinger C.T."/>
            <person name="Goker M."/>
            <person name="Salamov A."/>
            <person name="Wisecaver J."/>
            <person name="Long T.M."/>
            <person name="Aerts A.L."/>
            <person name="Barry K."/>
            <person name="Choi C."/>
            <person name="Clum A."/>
            <person name="Coughlan A.Y."/>
            <person name="Deshpande S."/>
            <person name="Douglass A.P."/>
            <person name="Hanson S.J."/>
            <person name="Klenk H.-P."/>
            <person name="Labutti K."/>
            <person name="Lapidus A."/>
            <person name="Lindquist E."/>
            <person name="Lipzen A."/>
            <person name="Meier-Kolthoff J.P."/>
            <person name="Ohm R.A."/>
            <person name="Otillar R.P."/>
            <person name="Pangilinan J."/>
            <person name="Peng Y."/>
            <person name="Rokas A."/>
            <person name="Rosa C.A."/>
            <person name="Scheuner C."/>
            <person name="Sibirny A.A."/>
            <person name="Slot J.C."/>
            <person name="Stielow J.B."/>
            <person name="Sun H."/>
            <person name="Kurtzman C.P."/>
            <person name="Blackwell M."/>
            <person name="Grigoriev I.V."/>
            <person name="Jeffries T.W."/>
        </authorList>
    </citation>
    <scope>NUCLEOTIDE SEQUENCE [LARGE SCALE GENOMIC DNA]</scope>
    <source>
        <strain evidence="9">DSM 1968</strain>
    </source>
</reference>
<feature type="domain" description="Peptide methionine sulphoxide reductase MsrA" evidence="7">
    <location>
        <begin position="19"/>
        <end position="174"/>
    </location>
</feature>
<accession>A0A1D2VRX1</accession>
<dbReference type="OrthoDB" id="77405at2759"/>
<keyword evidence="3" id="KW-0560">Oxidoreductase</keyword>
<evidence type="ECO:0000256" key="4">
    <source>
        <dbReference type="ARBA" id="ARBA00030643"/>
    </source>
</evidence>
<dbReference type="HAMAP" id="MF_01401">
    <property type="entry name" value="MsrA"/>
    <property type="match status" value="1"/>
</dbReference>
<protein>
    <recommendedName>
        <fullName evidence="2">peptide-methionine (S)-S-oxide reductase</fullName>
        <ecNumber evidence="2">1.8.4.11</ecNumber>
    </recommendedName>
    <alternativeName>
        <fullName evidence="4">Peptide-methionine (S)-S-oxide reductase</fullName>
    </alternativeName>
</protein>
<dbReference type="AlphaFoldDB" id="A0A1D2VRX1"/>
<sequence length="185" mass="21005">MSLSTVSSLLKVPEGSQIITLAAGCFWGTEMIYRKHFGDGKGLIDCKVGYANGFAPNPSYKQVCGGQTNHAEALQISFDPKIVEFKTLIDFFFKMHDPTTVNRQGPDIGTQYRSAIFTHNQQQLVDSVYVKESLQKSFYLNHKIVTQIEPITQFWDAEAYHQKYLINNPSGYECPTHFLRTQQKV</sequence>
<evidence type="ECO:0000256" key="3">
    <source>
        <dbReference type="ARBA" id="ARBA00023002"/>
    </source>
</evidence>
<dbReference type="RefSeq" id="XP_020050661.1">
    <property type="nucleotide sequence ID" value="XM_020192509.1"/>
</dbReference>
<name>A0A1D2VRX1_9ASCO</name>
<evidence type="ECO:0000256" key="2">
    <source>
        <dbReference type="ARBA" id="ARBA00012502"/>
    </source>
</evidence>
<comment type="catalytic activity">
    <reaction evidence="5">
        <text>L-methionyl-[protein] + [thioredoxin]-disulfide + H2O = L-methionyl-(S)-S-oxide-[protein] + [thioredoxin]-dithiol</text>
        <dbReference type="Rhea" id="RHEA:14217"/>
        <dbReference type="Rhea" id="RHEA-COMP:10698"/>
        <dbReference type="Rhea" id="RHEA-COMP:10700"/>
        <dbReference type="Rhea" id="RHEA-COMP:12313"/>
        <dbReference type="Rhea" id="RHEA-COMP:12315"/>
        <dbReference type="ChEBI" id="CHEBI:15377"/>
        <dbReference type="ChEBI" id="CHEBI:16044"/>
        <dbReference type="ChEBI" id="CHEBI:29950"/>
        <dbReference type="ChEBI" id="CHEBI:44120"/>
        <dbReference type="ChEBI" id="CHEBI:50058"/>
        <dbReference type="EC" id="1.8.4.11"/>
    </reaction>
</comment>
<dbReference type="STRING" id="1344418.A0A1D2VRX1"/>
<comment type="similarity">
    <text evidence="1">Belongs to the MsrA Met sulfoxide reductase family.</text>
</comment>
<comment type="catalytic activity">
    <reaction evidence="6">
        <text>[thioredoxin]-disulfide + L-methionine + H2O = L-methionine (S)-S-oxide + [thioredoxin]-dithiol</text>
        <dbReference type="Rhea" id="RHEA:19993"/>
        <dbReference type="Rhea" id="RHEA-COMP:10698"/>
        <dbReference type="Rhea" id="RHEA-COMP:10700"/>
        <dbReference type="ChEBI" id="CHEBI:15377"/>
        <dbReference type="ChEBI" id="CHEBI:29950"/>
        <dbReference type="ChEBI" id="CHEBI:50058"/>
        <dbReference type="ChEBI" id="CHEBI:57844"/>
        <dbReference type="ChEBI" id="CHEBI:58772"/>
        <dbReference type="EC" id="1.8.4.11"/>
    </reaction>
</comment>